<dbReference type="GO" id="GO:0000976">
    <property type="term" value="F:transcription cis-regulatory region binding"/>
    <property type="evidence" value="ECO:0007669"/>
    <property type="project" value="TreeGrafter"/>
</dbReference>
<sequence length="252" mass="28926">MKVSEEGKAKTRIKILEAAVDVIIEKGYKSASMREIARRAGVGDATIYNYFPSKEKLLYGYCEHVQHQVMDELKAIEDFHEYSLHEQLQALLDMELQVWLPAREFLQEVFKLTFYSPASSMVHLAETQHLFIQMVTDMLEAAIEAGEIPDQPYQELLPRLFWDYQSGVLAYWLKDDSEGFANTTQLVDRSMEIIANILHQGLVGKSLDLLSFLFRTHVMTHFDSLSETSKVAKSVKREFMCDHVSPKKGKKA</sequence>
<feature type="domain" description="HTH tetR-type" evidence="5">
    <location>
        <begin position="9"/>
        <end position="69"/>
    </location>
</feature>
<keyword evidence="2 4" id="KW-0238">DNA-binding</keyword>
<dbReference type="InterPro" id="IPR023772">
    <property type="entry name" value="DNA-bd_HTH_TetR-type_CS"/>
</dbReference>
<dbReference type="Gene3D" id="1.10.357.10">
    <property type="entry name" value="Tetracycline Repressor, domain 2"/>
    <property type="match status" value="1"/>
</dbReference>
<evidence type="ECO:0000256" key="3">
    <source>
        <dbReference type="ARBA" id="ARBA00023163"/>
    </source>
</evidence>
<dbReference type="EMBL" id="CACVAY010000032">
    <property type="protein sequence ID" value="CAA6807102.1"/>
    <property type="molecule type" value="Genomic_DNA"/>
</dbReference>
<dbReference type="SUPFAM" id="SSF46689">
    <property type="entry name" value="Homeodomain-like"/>
    <property type="match status" value="1"/>
</dbReference>
<keyword evidence="1" id="KW-0805">Transcription regulation</keyword>
<dbReference type="InterPro" id="IPR009057">
    <property type="entry name" value="Homeodomain-like_sf"/>
</dbReference>
<reference evidence="6" key="1">
    <citation type="submission" date="2020-01" db="EMBL/GenBank/DDBJ databases">
        <authorList>
            <person name="Meier V. D."/>
            <person name="Meier V D."/>
        </authorList>
    </citation>
    <scope>NUCLEOTIDE SEQUENCE</scope>
    <source>
        <strain evidence="6">HLG_WM_MAG_07</strain>
    </source>
</reference>
<dbReference type="PRINTS" id="PR00455">
    <property type="entry name" value="HTHTETR"/>
</dbReference>
<feature type="DNA-binding region" description="H-T-H motif" evidence="4">
    <location>
        <begin position="32"/>
        <end position="51"/>
    </location>
</feature>
<organism evidence="6">
    <name type="scientific">uncultured Thiotrichaceae bacterium</name>
    <dbReference type="NCBI Taxonomy" id="298394"/>
    <lineage>
        <taxon>Bacteria</taxon>
        <taxon>Pseudomonadati</taxon>
        <taxon>Pseudomonadota</taxon>
        <taxon>Gammaproteobacteria</taxon>
        <taxon>Thiotrichales</taxon>
        <taxon>Thiotrichaceae</taxon>
        <taxon>environmental samples</taxon>
    </lineage>
</organism>
<proteinExistence type="predicted"/>
<dbReference type="PROSITE" id="PS01081">
    <property type="entry name" value="HTH_TETR_1"/>
    <property type="match status" value="1"/>
</dbReference>
<protein>
    <submittedName>
        <fullName evidence="6">TetR/AcrR family transcriptional regulator</fullName>
    </submittedName>
</protein>
<evidence type="ECO:0000256" key="4">
    <source>
        <dbReference type="PROSITE-ProRule" id="PRU00335"/>
    </source>
</evidence>
<dbReference type="Pfam" id="PF00440">
    <property type="entry name" value="TetR_N"/>
    <property type="match status" value="1"/>
</dbReference>
<dbReference type="GO" id="GO:0003700">
    <property type="term" value="F:DNA-binding transcription factor activity"/>
    <property type="evidence" value="ECO:0007669"/>
    <property type="project" value="TreeGrafter"/>
</dbReference>
<dbReference type="Pfam" id="PF17931">
    <property type="entry name" value="TetR_C_23"/>
    <property type="match status" value="1"/>
</dbReference>
<keyword evidence="3" id="KW-0804">Transcription</keyword>
<accession>A0A6S6SQZ5</accession>
<evidence type="ECO:0000256" key="2">
    <source>
        <dbReference type="ARBA" id="ARBA00023125"/>
    </source>
</evidence>
<evidence type="ECO:0000256" key="1">
    <source>
        <dbReference type="ARBA" id="ARBA00023015"/>
    </source>
</evidence>
<dbReference type="InterPro" id="IPR050109">
    <property type="entry name" value="HTH-type_TetR-like_transc_reg"/>
</dbReference>
<dbReference type="SUPFAM" id="SSF48498">
    <property type="entry name" value="Tetracyclin repressor-like, C-terminal domain"/>
    <property type="match status" value="1"/>
</dbReference>
<dbReference type="PANTHER" id="PTHR30055">
    <property type="entry name" value="HTH-TYPE TRANSCRIPTIONAL REGULATOR RUTR"/>
    <property type="match status" value="1"/>
</dbReference>
<gene>
    <name evidence="6" type="ORF">HELGO_WM12268</name>
</gene>
<dbReference type="InterPro" id="IPR001647">
    <property type="entry name" value="HTH_TetR"/>
</dbReference>
<dbReference type="FunFam" id="1.10.10.60:FF:000141">
    <property type="entry name" value="TetR family transcriptional regulator"/>
    <property type="match status" value="1"/>
</dbReference>
<dbReference type="InterPro" id="IPR036271">
    <property type="entry name" value="Tet_transcr_reg_TetR-rel_C_sf"/>
</dbReference>
<evidence type="ECO:0000259" key="5">
    <source>
        <dbReference type="PROSITE" id="PS50977"/>
    </source>
</evidence>
<dbReference type="InterPro" id="IPR041673">
    <property type="entry name" value="TetR_C_23"/>
</dbReference>
<dbReference type="AlphaFoldDB" id="A0A6S6SQZ5"/>
<dbReference type="PANTHER" id="PTHR30055:SF234">
    <property type="entry name" value="HTH-TYPE TRANSCRIPTIONAL REGULATOR BETI"/>
    <property type="match status" value="1"/>
</dbReference>
<name>A0A6S6SQZ5_9GAMM</name>
<dbReference type="PROSITE" id="PS50977">
    <property type="entry name" value="HTH_TETR_2"/>
    <property type="match status" value="1"/>
</dbReference>
<evidence type="ECO:0000313" key="6">
    <source>
        <dbReference type="EMBL" id="CAA6807102.1"/>
    </source>
</evidence>